<protein>
    <submittedName>
        <fullName evidence="3">Uncharacterized protein</fullName>
    </submittedName>
</protein>
<accession>M7ZS31</accession>
<keyword evidence="2" id="KW-0732">Signal</keyword>
<feature type="signal peptide" evidence="2">
    <location>
        <begin position="1"/>
        <end position="27"/>
    </location>
</feature>
<gene>
    <name evidence="3" type="ORF">TRIUR3_18763</name>
</gene>
<feature type="compositionally biased region" description="Low complexity" evidence="1">
    <location>
        <begin position="153"/>
        <end position="164"/>
    </location>
</feature>
<proteinExistence type="predicted"/>
<evidence type="ECO:0000256" key="1">
    <source>
        <dbReference type="SAM" id="MobiDB-lite"/>
    </source>
</evidence>
<reference evidence="3" key="1">
    <citation type="journal article" date="2013" name="Nature">
        <title>Draft genome of the wheat A-genome progenitor Triticum urartu.</title>
        <authorList>
            <person name="Ling H.Q."/>
            <person name="Zhao S."/>
            <person name="Liu D."/>
            <person name="Wang J."/>
            <person name="Sun H."/>
            <person name="Zhang C."/>
            <person name="Fan H."/>
            <person name="Li D."/>
            <person name="Dong L."/>
            <person name="Tao Y."/>
            <person name="Gao C."/>
            <person name="Wu H."/>
            <person name="Li Y."/>
            <person name="Cui Y."/>
            <person name="Guo X."/>
            <person name="Zheng S."/>
            <person name="Wang B."/>
            <person name="Yu K."/>
            <person name="Liang Q."/>
            <person name="Yang W."/>
            <person name="Lou X."/>
            <person name="Chen J."/>
            <person name="Feng M."/>
            <person name="Jian J."/>
            <person name="Zhang X."/>
            <person name="Luo G."/>
            <person name="Jiang Y."/>
            <person name="Liu J."/>
            <person name="Wang Z."/>
            <person name="Sha Y."/>
            <person name="Zhang B."/>
            <person name="Wu H."/>
            <person name="Tang D."/>
            <person name="Shen Q."/>
            <person name="Xue P."/>
            <person name="Zou S."/>
            <person name="Wang X."/>
            <person name="Liu X."/>
            <person name="Wang F."/>
            <person name="Yang Y."/>
            <person name="An X."/>
            <person name="Dong Z."/>
            <person name="Zhang K."/>
            <person name="Zhang X."/>
            <person name="Luo M.C."/>
            <person name="Dvorak J."/>
            <person name="Tong Y."/>
            <person name="Wang J."/>
            <person name="Yang H."/>
            <person name="Li Z."/>
            <person name="Wang D."/>
            <person name="Zhang A."/>
            <person name="Wang J."/>
        </authorList>
    </citation>
    <scope>NUCLEOTIDE SEQUENCE</scope>
</reference>
<evidence type="ECO:0000256" key="2">
    <source>
        <dbReference type="SAM" id="SignalP"/>
    </source>
</evidence>
<dbReference type="AlphaFoldDB" id="M7ZS31"/>
<dbReference type="EMBL" id="KD076334">
    <property type="protein sequence ID" value="EMS62927.1"/>
    <property type="molecule type" value="Genomic_DNA"/>
</dbReference>
<sequence length="174" mass="18469">MHADQLVPAVVAAVAVVCLLITGRVDGQDEYAPGGAASQEGEPLATNQNPGQILPQPEVMPVPGNLLPRPGAALSRPYTGGNSRQQPTTEPEPETEAEQQPEQTTEPEPQTEAEPQPEQTTTREPEPVTPTRDQGDFYRTGATPTTPEPPATPTSTETWETPATPSVPVQQGYT</sequence>
<feature type="chain" id="PRO_5009706164" evidence="2">
    <location>
        <begin position="28"/>
        <end position="174"/>
    </location>
</feature>
<name>M7ZS31_TRIUA</name>
<feature type="region of interest" description="Disordered" evidence="1">
    <location>
        <begin position="30"/>
        <end position="174"/>
    </location>
</feature>
<evidence type="ECO:0000313" key="3">
    <source>
        <dbReference type="EMBL" id="EMS62927.1"/>
    </source>
</evidence>
<organism evidence="3">
    <name type="scientific">Triticum urartu</name>
    <name type="common">Red wild einkorn</name>
    <name type="synonym">Crithodium urartu</name>
    <dbReference type="NCBI Taxonomy" id="4572"/>
    <lineage>
        <taxon>Eukaryota</taxon>
        <taxon>Viridiplantae</taxon>
        <taxon>Streptophyta</taxon>
        <taxon>Embryophyta</taxon>
        <taxon>Tracheophyta</taxon>
        <taxon>Spermatophyta</taxon>
        <taxon>Magnoliopsida</taxon>
        <taxon>Liliopsida</taxon>
        <taxon>Poales</taxon>
        <taxon>Poaceae</taxon>
        <taxon>BOP clade</taxon>
        <taxon>Pooideae</taxon>
        <taxon>Triticodae</taxon>
        <taxon>Triticeae</taxon>
        <taxon>Triticinae</taxon>
        <taxon>Triticum</taxon>
    </lineage>
</organism>
<feature type="compositionally biased region" description="Low complexity" evidence="1">
    <location>
        <begin position="100"/>
        <end position="120"/>
    </location>
</feature>